<dbReference type="InterPro" id="IPR036271">
    <property type="entry name" value="Tet_transcr_reg_TetR-rel_C_sf"/>
</dbReference>
<dbReference type="InterPro" id="IPR050109">
    <property type="entry name" value="HTH-type_TetR-like_transc_reg"/>
</dbReference>
<dbReference type="PRINTS" id="PR00400">
    <property type="entry name" value="TETREPRESSOR"/>
</dbReference>
<organism evidence="7 8">
    <name type="scientific">Kibdelosporangium banguiense</name>
    <dbReference type="NCBI Taxonomy" id="1365924"/>
    <lineage>
        <taxon>Bacteria</taxon>
        <taxon>Bacillati</taxon>
        <taxon>Actinomycetota</taxon>
        <taxon>Actinomycetes</taxon>
        <taxon>Pseudonocardiales</taxon>
        <taxon>Pseudonocardiaceae</taxon>
        <taxon>Kibdelosporangium</taxon>
    </lineage>
</organism>
<evidence type="ECO:0000313" key="7">
    <source>
        <dbReference type="EMBL" id="MBP2321503.1"/>
    </source>
</evidence>
<evidence type="ECO:0000256" key="2">
    <source>
        <dbReference type="ARBA" id="ARBA00023015"/>
    </source>
</evidence>
<dbReference type="PANTHER" id="PTHR30055">
    <property type="entry name" value="HTH-TYPE TRANSCRIPTIONAL REGULATOR RUTR"/>
    <property type="match status" value="1"/>
</dbReference>
<dbReference type="InterPro" id="IPR009057">
    <property type="entry name" value="Homeodomain-like_sf"/>
</dbReference>
<dbReference type="EMBL" id="JAGINW010000001">
    <property type="protein sequence ID" value="MBP2321503.1"/>
    <property type="molecule type" value="Genomic_DNA"/>
</dbReference>
<feature type="DNA-binding region" description="H-T-H motif" evidence="5">
    <location>
        <begin position="29"/>
        <end position="48"/>
    </location>
</feature>
<reference evidence="7 8" key="1">
    <citation type="submission" date="2021-03" db="EMBL/GenBank/DDBJ databases">
        <title>Sequencing the genomes of 1000 actinobacteria strains.</title>
        <authorList>
            <person name="Klenk H.-P."/>
        </authorList>
    </citation>
    <scope>NUCLEOTIDE SEQUENCE [LARGE SCALE GENOMIC DNA]</scope>
    <source>
        <strain evidence="7 8">DSM 46670</strain>
    </source>
</reference>
<keyword evidence="3 5" id="KW-0238">DNA-binding</keyword>
<evidence type="ECO:0000256" key="1">
    <source>
        <dbReference type="ARBA" id="ARBA00022491"/>
    </source>
</evidence>
<keyword evidence="8" id="KW-1185">Reference proteome</keyword>
<evidence type="ECO:0000256" key="3">
    <source>
        <dbReference type="ARBA" id="ARBA00023125"/>
    </source>
</evidence>
<comment type="caution">
    <text evidence="7">The sequence shown here is derived from an EMBL/GenBank/DDBJ whole genome shotgun (WGS) entry which is preliminary data.</text>
</comment>
<evidence type="ECO:0000256" key="5">
    <source>
        <dbReference type="PROSITE-ProRule" id="PRU00335"/>
    </source>
</evidence>
<dbReference type="PROSITE" id="PS50977">
    <property type="entry name" value="HTH_TETR_2"/>
    <property type="match status" value="1"/>
</dbReference>
<dbReference type="Pfam" id="PF02909">
    <property type="entry name" value="TetR_C_1"/>
    <property type="match status" value="1"/>
</dbReference>
<proteinExistence type="predicted"/>
<dbReference type="Proteomes" id="UP001519332">
    <property type="component" value="Unassembled WGS sequence"/>
</dbReference>
<dbReference type="InterPro" id="IPR003012">
    <property type="entry name" value="Tet_transcr_reg_TetR"/>
</dbReference>
<dbReference type="Gene3D" id="1.10.10.60">
    <property type="entry name" value="Homeodomain-like"/>
    <property type="match status" value="1"/>
</dbReference>
<dbReference type="Pfam" id="PF00440">
    <property type="entry name" value="TetR_N"/>
    <property type="match status" value="1"/>
</dbReference>
<sequence length="198" mass="21534">MTRVVKLTRQGLIEAGLRLLDEVGLDGLTVRRLAAEFDVKSPALYWHFRTKQELLDGMADAIVTAPGMGPPRQGESWQDWLLRRARAYRDSLLAHRDGARIVVQSTTRSPETLKALDSELAAMVNLGFTPAQALRTIGAITVYVNGFVLQEQTGVSGAPPDLTSTPTLAEALQARGTHTDLFNYGLRALIGGVIPDVN</sequence>
<dbReference type="InterPro" id="IPR001647">
    <property type="entry name" value="HTH_TetR"/>
</dbReference>
<feature type="domain" description="HTH tetR-type" evidence="6">
    <location>
        <begin position="6"/>
        <end position="66"/>
    </location>
</feature>
<dbReference type="PRINTS" id="PR00455">
    <property type="entry name" value="HTHTETR"/>
</dbReference>
<name>A0ABS4TCB6_9PSEU</name>
<dbReference type="SUPFAM" id="SSF46689">
    <property type="entry name" value="Homeodomain-like"/>
    <property type="match status" value="1"/>
</dbReference>
<dbReference type="InterPro" id="IPR004111">
    <property type="entry name" value="Repressor_TetR_C"/>
</dbReference>
<dbReference type="SUPFAM" id="SSF48498">
    <property type="entry name" value="Tetracyclin repressor-like, C-terminal domain"/>
    <property type="match status" value="1"/>
</dbReference>
<dbReference type="PANTHER" id="PTHR30055:SF151">
    <property type="entry name" value="TRANSCRIPTIONAL REGULATORY PROTEIN"/>
    <property type="match status" value="1"/>
</dbReference>
<keyword evidence="1" id="KW-0678">Repressor</keyword>
<evidence type="ECO:0000256" key="4">
    <source>
        <dbReference type="ARBA" id="ARBA00023163"/>
    </source>
</evidence>
<dbReference type="Gene3D" id="1.10.357.10">
    <property type="entry name" value="Tetracycline Repressor, domain 2"/>
    <property type="match status" value="1"/>
</dbReference>
<keyword evidence="4" id="KW-0804">Transcription</keyword>
<evidence type="ECO:0000259" key="6">
    <source>
        <dbReference type="PROSITE" id="PS50977"/>
    </source>
</evidence>
<gene>
    <name evidence="7" type="ORF">JOF56_001888</name>
</gene>
<accession>A0ABS4TCB6</accession>
<keyword evidence="2" id="KW-0805">Transcription regulation</keyword>
<protein>
    <submittedName>
        <fullName evidence="7">TetR/AcrR family tetracycline transcriptional repressor</fullName>
    </submittedName>
</protein>
<dbReference type="RefSeq" id="WP_209636411.1">
    <property type="nucleotide sequence ID" value="NZ_JAGINW010000001.1"/>
</dbReference>
<evidence type="ECO:0000313" key="8">
    <source>
        <dbReference type="Proteomes" id="UP001519332"/>
    </source>
</evidence>